<dbReference type="AlphaFoldDB" id="A0A833GXC1"/>
<proteinExistence type="predicted"/>
<accession>A0A833GXC1</accession>
<evidence type="ECO:0000256" key="1">
    <source>
        <dbReference type="SAM" id="Coils"/>
    </source>
</evidence>
<feature type="coiled-coil region" evidence="1">
    <location>
        <begin position="4"/>
        <end position="41"/>
    </location>
</feature>
<reference evidence="2 3" key="1">
    <citation type="submission" date="2019-10" db="EMBL/GenBank/DDBJ databases">
        <title>Extracellular Electron Transfer in a Candidatus Methanoperedens spp. Enrichment Culture.</title>
        <authorList>
            <person name="Berger S."/>
            <person name="Rangel Shaw D."/>
            <person name="Berben T."/>
            <person name="In 'T Zandt M."/>
            <person name="Frank J."/>
            <person name="Reimann J."/>
            <person name="Jetten M.S.M."/>
            <person name="Welte C.U."/>
        </authorList>
    </citation>
    <scope>NUCLEOTIDE SEQUENCE [LARGE SCALE GENOMIC DNA]</scope>
    <source>
        <strain evidence="2">SB12</strain>
    </source>
</reference>
<evidence type="ECO:0000313" key="2">
    <source>
        <dbReference type="EMBL" id="KAB2928905.1"/>
    </source>
</evidence>
<protein>
    <submittedName>
        <fullName evidence="2">Uncharacterized protein</fullName>
    </submittedName>
</protein>
<keyword evidence="1" id="KW-0175">Coiled coil</keyword>
<dbReference type="EMBL" id="WBUI01000042">
    <property type="protein sequence ID" value="KAB2928905.1"/>
    <property type="molecule type" value="Genomic_DNA"/>
</dbReference>
<dbReference type="Proteomes" id="UP000460298">
    <property type="component" value="Unassembled WGS sequence"/>
</dbReference>
<name>A0A833GXC1_9LEPT</name>
<sequence length="125" mass="14297">MADRKLSKAQMHALMKEAQRLQELLEQYSGHEQEAHALLELLKPFLDDALMGRLQQPISDIPGGYYFLESRLRKYPDLEKAYADFANRAEGVDMESVAAFDEAVRRGEITRSNLFGDRSEHKPDA</sequence>
<organism evidence="2 3">
    <name type="scientific">Leptonema illini</name>
    <dbReference type="NCBI Taxonomy" id="183"/>
    <lineage>
        <taxon>Bacteria</taxon>
        <taxon>Pseudomonadati</taxon>
        <taxon>Spirochaetota</taxon>
        <taxon>Spirochaetia</taxon>
        <taxon>Leptospirales</taxon>
        <taxon>Leptospiraceae</taxon>
        <taxon>Leptonema</taxon>
    </lineage>
</organism>
<gene>
    <name evidence="2" type="ORF">F9K24_21430</name>
</gene>
<evidence type="ECO:0000313" key="3">
    <source>
        <dbReference type="Proteomes" id="UP000460298"/>
    </source>
</evidence>
<comment type="caution">
    <text evidence="2">The sequence shown here is derived from an EMBL/GenBank/DDBJ whole genome shotgun (WGS) entry which is preliminary data.</text>
</comment>